<dbReference type="InterPro" id="IPR003996">
    <property type="entry name" value="RTX_toxin-activating_protC_bac"/>
</dbReference>
<evidence type="ECO:0000313" key="3">
    <source>
        <dbReference type="EMBL" id="RZI31660.1"/>
    </source>
</evidence>
<sequence length="154" mass="18130">MRKKVKVFTLCRKQSYVDKAALIGFACWVAMESQMKRELKLMDVRAWIVPAINHQQILFFFDDFDRPIGYITWANLAPDTEQRLLKAPDFSLHDAEWDEGRRTWIIDCCFLEGRAGHAEPEIHRLLKAEGIDKIFWTRRDENNVVKAIIENVLH</sequence>
<accession>A0A4V2DXT3</accession>
<comment type="caution">
    <text evidence="3">The sequence shown here is derived from an EMBL/GenBank/DDBJ whole genome shotgun (WGS) entry which is preliminary data.</text>
</comment>
<dbReference type="GO" id="GO:0005737">
    <property type="term" value="C:cytoplasm"/>
    <property type="evidence" value="ECO:0007669"/>
    <property type="project" value="UniProtKB-SubCell"/>
</dbReference>
<evidence type="ECO:0000256" key="2">
    <source>
        <dbReference type="RuleBase" id="RU368102"/>
    </source>
</evidence>
<keyword evidence="2" id="KW-0963">Cytoplasm</keyword>
<dbReference type="EMBL" id="SGFE01000020">
    <property type="protein sequence ID" value="RZI31660.1"/>
    <property type="molecule type" value="Genomic_DNA"/>
</dbReference>
<organism evidence="3 4">
    <name type="scientific">Pseudomonas orientalis</name>
    <dbReference type="NCBI Taxonomy" id="76758"/>
    <lineage>
        <taxon>Bacteria</taxon>
        <taxon>Pseudomonadati</taxon>
        <taxon>Pseudomonadota</taxon>
        <taxon>Gammaproteobacteria</taxon>
        <taxon>Pseudomonadales</taxon>
        <taxon>Pseudomonadaceae</taxon>
        <taxon>Pseudomonas</taxon>
    </lineage>
</organism>
<comment type="subcellular location">
    <subcellularLocation>
        <location evidence="2">Cytoplasm</location>
    </subcellularLocation>
</comment>
<keyword evidence="2" id="KW-0204">Cytolysis</keyword>
<dbReference type="EC" id="2.3.1.-" evidence="2"/>
<gene>
    <name evidence="3" type="ORF">EUX57_11510</name>
</gene>
<comment type="similarity">
    <text evidence="1 2">Belongs to the RTX toxin acyltransferase family.</text>
</comment>
<evidence type="ECO:0000256" key="1">
    <source>
        <dbReference type="ARBA" id="ARBA00005686"/>
    </source>
</evidence>
<dbReference type="RefSeq" id="WP_065892716.1">
    <property type="nucleotide sequence ID" value="NZ_SGFE01000020.1"/>
</dbReference>
<name>A0A4V2DXT3_9PSED</name>
<keyword evidence="2 3" id="KW-0808">Transferase</keyword>
<dbReference type="GO" id="GO:0009404">
    <property type="term" value="P:toxin metabolic process"/>
    <property type="evidence" value="ECO:0007669"/>
    <property type="project" value="UniProtKB-UniRule"/>
</dbReference>
<dbReference type="Pfam" id="PF02794">
    <property type="entry name" value="HlyC"/>
    <property type="match status" value="1"/>
</dbReference>
<evidence type="ECO:0000313" key="4">
    <source>
        <dbReference type="Proteomes" id="UP000293369"/>
    </source>
</evidence>
<protein>
    <recommendedName>
        <fullName evidence="2">RTX toxin-activating lysine-acyltransferase</fullName>
        <ecNumber evidence="2">2.3.1.-</ecNumber>
    </recommendedName>
</protein>
<dbReference type="AlphaFoldDB" id="A0A4V2DXT3"/>
<dbReference type="GO" id="GO:0031640">
    <property type="term" value="P:killing of cells of another organism"/>
    <property type="evidence" value="ECO:0007669"/>
    <property type="project" value="UniProtKB-KW"/>
</dbReference>
<reference evidence="3 4" key="1">
    <citation type="submission" date="2019-02" db="EMBL/GenBank/DDBJ databases">
        <title>Pseudomonas spp from wheat grain.</title>
        <authorList>
            <person name="Cho G.-S."/>
            <person name="Franz C.M.A.P."/>
        </authorList>
    </citation>
    <scope>NUCLEOTIDE SEQUENCE [LARGE SCALE GENOMIC DNA]</scope>
    <source>
        <strain evidence="3 4">133NRW</strain>
    </source>
</reference>
<dbReference type="Proteomes" id="UP000293369">
    <property type="component" value="Unassembled WGS sequence"/>
</dbReference>
<proteinExistence type="inferred from homology"/>
<dbReference type="GO" id="GO:0016746">
    <property type="term" value="F:acyltransferase activity"/>
    <property type="evidence" value="ECO:0007669"/>
    <property type="project" value="UniProtKB-UniRule"/>
</dbReference>
<keyword evidence="2 3" id="KW-0012">Acyltransferase</keyword>
<comment type="function">
    <text evidence="2">Involved in fatty acylation of protoxin at internal lysine residues, thereby converting it to the active toxin.</text>
</comment>